<dbReference type="EMBL" id="OQ890325">
    <property type="protein sequence ID" value="WLJ26352.1"/>
    <property type="molecule type" value="Genomic_DNA"/>
</dbReference>
<evidence type="ECO:0000313" key="1">
    <source>
        <dbReference type="EMBL" id="WLJ26352.1"/>
    </source>
</evidence>
<proteinExistence type="predicted"/>
<dbReference type="InterPro" id="IPR021146">
    <property type="entry name" value="Phage_gp6-like_head-tail"/>
</dbReference>
<accession>A0AA49X3I2</accession>
<protein>
    <submittedName>
        <fullName evidence="1">Tail connector protein</fullName>
    </submittedName>
</protein>
<name>A0AA49X3I2_9VIRU</name>
<dbReference type="InterPro" id="IPR053746">
    <property type="entry name" value="Viral_HT_Connector_Assembly"/>
</dbReference>
<organism evidence="1">
    <name type="scientific">Firmicutes phage HS19</name>
    <dbReference type="NCBI Taxonomy" id="3056397"/>
    <lineage>
        <taxon>Viruses</taxon>
    </lineage>
</organism>
<reference evidence="1" key="1">
    <citation type="submission" date="2023-04" db="EMBL/GenBank/DDBJ databases">
        <title>The human skin virome in hidradenitis suppurativa patients.</title>
        <authorList>
            <person name="Jansen D."/>
        </authorList>
    </citation>
    <scope>NUCLEOTIDE SEQUENCE</scope>
    <source>
        <strain evidence="1">VC4_HSPhageD</strain>
    </source>
</reference>
<sequence>MENVDRVCSLVFPDKNITDTQKELIKNIVELVEERLKSYLPKKYQEIPKKLNYIVIEVSIKRFNRVGSEGMQSESIDGHSATYLARDFDEYLDDIDRFLKEDDEDGYYSDKVVRFL</sequence>
<dbReference type="Pfam" id="PF05135">
    <property type="entry name" value="Phage_connect_1"/>
    <property type="match status" value="1"/>
</dbReference>
<dbReference type="Gene3D" id="1.10.246.150">
    <property type="match status" value="1"/>
</dbReference>